<sequence>MSDWIETWRALRASRPVGEDQVATAPLVHAGVETSLSLAVSASGDLHLLAPVQGPPTRSLPQDYNGLRLRERRLGDQVCLDLCSPAAHERMFATLCSELADAILTDGRDPWAAAIVIVQRWQTAWRPVRQPMSRSAQIGAIGELLMLQTLWLPALGPDAVHYWSGPDRERHDFVTPRLHMEVKATTRSRHEHEISRVDQLRTPEDRRLMLASVQLEESAMGVVSVASLADQLVEALRADPAALDGFLLRLSGLDWSEEMRRSPDLVRCHLRDAQIFEVDDDFPRLPADFVLPDGVLAIRYTISLANLPYLDVADVRRDIRRAAQLG</sequence>
<dbReference type="KEGG" id="pzu:PHZ_c2428"/>
<dbReference type="Pfam" id="PF14390">
    <property type="entry name" value="DUF4420"/>
    <property type="match status" value="1"/>
</dbReference>
<evidence type="ECO:0000313" key="2">
    <source>
        <dbReference type="Proteomes" id="UP000001868"/>
    </source>
</evidence>
<reference evidence="1 2" key="1">
    <citation type="journal article" date="2008" name="BMC Genomics">
        <title>Complete genome of Phenylobacterium zucineum - a novel facultative intracellular bacterium isolated from human erythroleukemia cell line K562.</title>
        <authorList>
            <person name="Luo Y."/>
            <person name="Xu X."/>
            <person name="Ding Z."/>
            <person name="Liu Z."/>
            <person name="Zhang B."/>
            <person name="Yan Z."/>
            <person name="Sun J."/>
            <person name="Hu S."/>
            <person name="Hu X."/>
        </authorList>
    </citation>
    <scope>NUCLEOTIDE SEQUENCE [LARGE SCALE GENOMIC DNA]</scope>
    <source>
        <strain evidence="1 2">HLK1</strain>
    </source>
</reference>
<keyword evidence="2" id="KW-1185">Reference proteome</keyword>
<proteinExistence type="predicted"/>
<evidence type="ECO:0000313" key="1">
    <source>
        <dbReference type="EMBL" id="ACG78837.1"/>
    </source>
</evidence>
<dbReference type="STRING" id="450851.PHZ_c2428"/>
<dbReference type="OrthoDB" id="2808696at2"/>
<dbReference type="EMBL" id="CP000747">
    <property type="protein sequence ID" value="ACG78837.1"/>
    <property type="molecule type" value="Genomic_DNA"/>
</dbReference>
<protein>
    <recommendedName>
        <fullName evidence="3">PD-(D/E)XK motif protein</fullName>
    </recommendedName>
</protein>
<name>B4RG24_PHEZH</name>
<dbReference type="Proteomes" id="UP000001868">
    <property type="component" value="Chromosome"/>
</dbReference>
<evidence type="ECO:0008006" key="3">
    <source>
        <dbReference type="Google" id="ProtNLM"/>
    </source>
</evidence>
<gene>
    <name evidence="1" type="ordered locus">PHZ_c2428</name>
</gene>
<organism evidence="1 2">
    <name type="scientific">Phenylobacterium zucineum (strain HLK1)</name>
    <dbReference type="NCBI Taxonomy" id="450851"/>
    <lineage>
        <taxon>Bacteria</taxon>
        <taxon>Pseudomonadati</taxon>
        <taxon>Pseudomonadota</taxon>
        <taxon>Alphaproteobacteria</taxon>
        <taxon>Caulobacterales</taxon>
        <taxon>Caulobacteraceae</taxon>
        <taxon>Phenylobacterium</taxon>
    </lineage>
</organism>
<dbReference type="RefSeq" id="WP_012522975.1">
    <property type="nucleotide sequence ID" value="NC_011144.1"/>
</dbReference>
<dbReference type="InterPro" id="IPR025534">
    <property type="entry name" value="DUF4420"/>
</dbReference>
<dbReference type="AlphaFoldDB" id="B4RG24"/>
<dbReference type="eggNOG" id="ENOG502Z9WJ">
    <property type="taxonomic scope" value="Bacteria"/>
</dbReference>
<dbReference type="HOGENOM" id="CLU_069764_1_1_5"/>
<accession>B4RG24</accession>